<reference evidence="3 4" key="1">
    <citation type="submission" date="2019-09" db="EMBL/GenBank/DDBJ databases">
        <title>Bird 10,000 Genomes (B10K) Project - Family phase.</title>
        <authorList>
            <person name="Zhang G."/>
        </authorList>
    </citation>
    <scope>NUCLEOTIDE SEQUENCE [LARGE SCALE GENOMIC DNA]</scope>
    <source>
        <strain evidence="3">B10K-DU-003-06</strain>
    </source>
</reference>
<evidence type="ECO:0000313" key="4">
    <source>
        <dbReference type="Proteomes" id="UP000529852"/>
    </source>
</evidence>
<feature type="non-terminal residue" evidence="3">
    <location>
        <position position="91"/>
    </location>
</feature>
<evidence type="ECO:0000256" key="1">
    <source>
        <dbReference type="ARBA" id="ARBA00006846"/>
    </source>
</evidence>
<protein>
    <submittedName>
        <fullName evidence="3">H2B protein</fullName>
    </submittedName>
</protein>
<dbReference type="Pfam" id="PF00125">
    <property type="entry name" value="Histone"/>
    <property type="match status" value="1"/>
</dbReference>
<organism evidence="3 4">
    <name type="scientific">Furnarius figulus</name>
    <dbReference type="NCBI Taxonomy" id="463165"/>
    <lineage>
        <taxon>Eukaryota</taxon>
        <taxon>Metazoa</taxon>
        <taxon>Chordata</taxon>
        <taxon>Craniata</taxon>
        <taxon>Vertebrata</taxon>
        <taxon>Euteleostomi</taxon>
        <taxon>Archelosauria</taxon>
        <taxon>Archosauria</taxon>
        <taxon>Dinosauria</taxon>
        <taxon>Saurischia</taxon>
        <taxon>Theropoda</taxon>
        <taxon>Coelurosauria</taxon>
        <taxon>Aves</taxon>
        <taxon>Neognathae</taxon>
        <taxon>Neoaves</taxon>
        <taxon>Telluraves</taxon>
        <taxon>Australaves</taxon>
        <taxon>Passeriformes</taxon>
        <taxon>Furnariidae</taxon>
        <taxon>Furnarius</taxon>
    </lineage>
</organism>
<evidence type="ECO:0000259" key="2">
    <source>
        <dbReference type="Pfam" id="PF00125"/>
    </source>
</evidence>
<dbReference type="GO" id="GO:0046982">
    <property type="term" value="F:protein heterodimerization activity"/>
    <property type="evidence" value="ECO:0007669"/>
    <property type="project" value="InterPro"/>
</dbReference>
<dbReference type="EMBL" id="VYZD01000390">
    <property type="protein sequence ID" value="NWR89848.1"/>
    <property type="molecule type" value="Genomic_DNA"/>
</dbReference>
<dbReference type="PRINTS" id="PR00621">
    <property type="entry name" value="HISTONEH2B"/>
</dbReference>
<keyword evidence="4" id="KW-1185">Reference proteome</keyword>
<dbReference type="AlphaFoldDB" id="A0A7K5B435"/>
<name>A0A7K5B435_9FURN</name>
<dbReference type="GO" id="GO:0030527">
    <property type="term" value="F:structural constituent of chromatin"/>
    <property type="evidence" value="ECO:0007669"/>
    <property type="project" value="InterPro"/>
</dbReference>
<dbReference type="PANTHER" id="PTHR23428">
    <property type="entry name" value="HISTONE H2B"/>
    <property type="match status" value="1"/>
</dbReference>
<dbReference type="GO" id="GO:0005634">
    <property type="term" value="C:nucleus"/>
    <property type="evidence" value="ECO:0007669"/>
    <property type="project" value="UniProtKB-ARBA"/>
</dbReference>
<feature type="domain" description="Core Histone H2A/H2B/H3" evidence="2">
    <location>
        <begin position="4"/>
        <end position="64"/>
    </location>
</feature>
<dbReference type="InterPro" id="IPR009072">
    <property type="entry name" value="Histone-fold"/>
</dbReference>
<evidence type="ECO:0000313" key="3">
    <source>
        <dbReference type="EMBL" id="NWR89848.1"/>
    </source>
</evidence>
<proteinExistence type="inferred from homology"/>
<feature type="non-terminal residue" evidence="3">
    <location>
        <position position="1"/>
    </location>
</feature>
<accession>A0A7K5B435</accession>
<dbReference type="InterPro" id="IPR007125">
    <property type="entry name" value="H2A/H2B/H3"/>
</dbReference>
<dbReference type="GO" id="GO:0003677">
    <property type="term" value="F:DNA binding"/>
    <property type="evidence" value="ECO:0007669"/>
    <property type="project" value="InterPro"/>
</dbReference>
<comment type="caution">
    <text evidence="3">The sequence shown here is derived from an EMBL/GenBank/DDBJ whole genome shotgun (WGS) entry which is preliminary data.</text>
</comment>
<dbReference type="GO" id="GO:0000786">
    <property type="term" value="C:nucleosome"/>
    <property type="evidence" value="ECO:0007669"/>
    <property type="project" value="InterPro"/>
</dbReference>
<dbReference type="SUPFAM" id="SSF47113">
    <property type="entry name" value="Histone-fold"/>
    <property type="match status" value="1"/>
</dbReference>
<dbReference type="SMART" id="SM00427">
    <property type="entry name" value="H2B"/>
    <property type="match status" value="1"/>
</dbReference>
<dbReference type="Gene3D" id="1.10.20.10">
    <property type="entry name" value="Histone, subunit A"/>
    <property type="match status" value="1"/>
</dbReference>
<dbReference type="InterPro" id="IPR000558">
    <property type="entry name" value="Histone_H2B"/>
</dbReference>
<dbReference type="FunFam" id="1.10.20.10:FF:000043">
    <property type="entry name" value="Histone H2B"/>
    <property type="match status" value="1"/>
</dbReference>
<dbReference type="CDD" id="cd22910">
    <property type="entry name" value="HFD_H2B"/>
    <property type="match status" value="1"/>
</dbReference>
<gene>
    <name evidence="3" type="primary">H2b</name>
    <name evidence="3" type="ORF">FURFIG_R00658</name>
</gene>
<sequence length="91" mass="10336">KRKETFYIYKVLKQVHPELAISSKATSIMNFINDMLECLVLEASHVAQYNLCSTITSYKMQMAVLLLPSSDLAKHAVSEGTEAVTRYTHRK</sequence>
<comment type="similarity">
    <text evidence="1">Belongs to the histone H2B family.</text>
</comment>
<dbReference type="Proteomes" id="UP000529852">
    <property type="component" value="Unassembled WGS sequence"/>
</dbReference>